<dbReference type="Proteomes" id="UP001461341">
    <property type="component" value="Chromosome"/>
</dbReference>
<dbReference type="Gene3D" id="3.40.50.10320">
    <property type="entry name" value="LmbE-like"/>
    <property type="match status" value="1"/>
</dbReference>
<organism evidence="1 2">
    <name type="scientific">Thermatribacter velox</name>
    <dbReference type="NCBI Taxonomy" id="3039681"/>
    <lineage>
        <taxon>Bacteria</taxon>
        <taxon>Pseudomonadati</taxon>
        <taxon>Atribacterota</taxon>
        <taxon>Atribacteria</taxon>
        <taxon>Atribacterales</taxon>
        <taxon>Thermatribacteraceae</taxon>
        <taxon>Thermatribacter</taxon>
    </lineage>
</organism>
<protein>
    <submittedName>
        <fullName evidence="1">PIG-L family deacetylase</fullName>
        <ecNumber evidence="1">3.5.1.-</ecNumber>
    </submittedName>
</protein>
<dbReference type="RefSeq" id="WP_369017951.1">
    <property type="nucleotide sequence ID" value="NZ_CP121689.1"/>
</dbReference>
<dbReference type="EC" id="3.5.1.-" evidence="1"/>
<dbReference type="SUPFAM" id="SSF102588">
    <property type="entry name" value="LmbE-like"/>
    <property type="match status" value="1"/>
</dbReference>
<dbReference type="Pfam" id="PF02585">
    <property type="entry name" value="PIG-L"/>
    <property type="match status" value="1"/>
</dbReference>
<dbReference type="InterPro" id="IPR024078">
    <property type="entry name" value="LmbE-like_dom_sf"/>
</dbReference>
<evidence type="ECO:0000313" key="1">
    <source>
        <dbReference type="EMBL" id="WZL75802.1"/>
    </source>
</evidence>
<keyword evidence="1" id="KW-0378">Hydrolase</keyword>
<sequence>MRREDFTFYNLTSKEHSKDISFFFPGWRGEEERVVVFAPHDDDAILGPGYLLQAVQVFGGEVHVVIFCNGSGGYSLIEHKHLITALRFRETIRAYAKLGIPEVRIHRLDYEDYSVWPFIGWHLPGKEEGTFRKVLPLLRRIGATRLLLPNGYKEHLDHTATFMVGAFDGPQAGDPVMADWGEARSISTFLQYAVWSDFSPEDALLQGRNSEIRANLAIKAPYEAEQVIRDAMQEYETQAKIVAGLLESRKERKINEREVMEVYLRFEPRPKCDYRKYVDYLISIDK</sequence>
<proteinExistence type="predicted"/>
<dbReference type="GO" id="GO:0016787">
    <property type="term" value="F:hydrolase activity"/>
    <property type="evidence" value="ECO:0007669"/>
    <property type="project" value="UniProtKB-KW"/>
</dbReference>
<dbReference type="InterPro" id="IPR003737">
    <property type="entry name" value="GlcNAc_PI_deacetylase-related"/>
</dbReference>
<reference evidence="1 2" key="1">
    <citation type="submission" date="2023-03" db="EMBL/GenBank/DDBJ databases">
        <title>Novel Species.</title>
        <authorList>
            <person name="Ma S."/>
        </authorList>
    </citation>
    <scope>NUCLEOTIDE SEQUENCE [LARGE SCALE GENOMIC DNA]</scope>
    <source>
        <strain evidence="1 2">B11</strain>
    </source>
</reference>
<accession>A0ABZ2YAE3</accession>
<name>A0ABZ2YAE3_9BACT</name>
<dbReference type="EMBL" id="CP121689">
    <property type="protein sequence ID" value="WZL75802.1"/>
    <property type="molecule type" value="Genomic_DNA"/>
</dbReference>
<evidence type="ECO:0000313" key="2">
    <source>
        <dbReference type="Proteomes" id="UP001461341"/>
    </source>
</evidence>
<keyword evidence="2" id="KW-1185">Reference proteome</keyword>
<gene>
    <name evidence="1" type="ORF">QBE54_09465</name>
</gene>